<evidence type="ECO:0000313" key="2">
    <source>
        <dbReference type="Proteomes" id="UP000552757"/>
    </source>
</evidence>
<accession>A0A7W6DEH6</accession>
<dbReference type="EMBL" id="JACIEB010000002">
    <property type="protein sequence ID" value="MBB3981760.1"/>
    <property type="molecule type" value="Genomic_DNA"/>
</dbReference>
<dbReference type="AlphaFoldDB" id="A0A7W6DEH6"/>
<reference evidence="1 2" key="1">
    <citation type="submission" date="2020-08" db="EMBL/GenBank/DDBJ databases">
        <title>Genomic Encyclopedia of Type Strains, Phase IV (KMG-IV): sequencing the most valuable type-strain genomes for metagenomic binning, comparative biology and taxonomic classification.</title>
        <authorList>
            <person name="Goeker M."/>
        </authorList>
    </citation>
    <scope>NUCLEOTIDE SEQUENCE [LARGE SCALE GENOMIC DNA]</scope>
    <source>
        <strain evidence="1 2">DSM 29348</strain>
    </source>
</reference>
<proteinExistence type="predicted"/>
<gene>
    <name evidence="1" type="ORF">GGR44_001407</name>
</gene>
<comment type="caution">
    <text evidence="1">The sequence shown here is derived from an EMBL/GenBank/DDBJ whole genome shotgun (WGS) entry which is preliminary data.</text>
</comment>
<dbReference type="RefSeq" id="WP_183954815.1">
    <property type="nucleotide sequence ID" value="NZ_JACIEB010000002.1"/>
</dbReference>
<sequence length="112" mass="12754">MKNVQIIDGATNATFSLFQATDEEFAAIFPNGSDMQIIEDVFERLGDEGANRVVGPMWDRPILKREALGIHGTLFYDSEHRREFLPSSRRETDWPSASINPAQRALFARLRE</sequence>
<evidence type="ECO:0000313" key="1">
    <source>
        <dbReference type="EMBL" id="MBB3981760.1"/>
    </source>
</evidence>
<organism evidence="1 2">
    <name type="scientific">Sphingobium fontiphilum</name>
    <dbReference type="NCBI Taxonomy" id="944425"/>
    <lineage>
        <taxon>Bacteria</taxon>
        <taxon>Pseudomonadati</taxon>
        <taxon>Pseudomonadota</taxon>
        <taxon>Alphaproteobacteria</taxon>
        <taxon>Sphingomonadales</taxon>
        <taxon>Sphingomonadaceae</taxon>
        <taxon>Sphingobium</taxon>
    </lineage>
</organism>
<protein>
    <submittedName>
        <fullName evidence="1">Uncharacterized protein</fullName>
    </submittedName>
</protein>
<keyword evidence="2" id="KW-1185">Reference proteome</keyword>
<name>A0A7W6DEH6_9SPHN</name>
<dbReference type="Proteomes" id="UP000552757">
    <property type="component" value="Unassembled WGS sequence"/>
</dbReference>